<dbReference type="InterPro" id="IPR004219">
    <property type="entry name" value="TTvirus_Unk"/>
</dbReference>
<evidence type="ECO:0000256" key="1">
    <source>
        <dbReference type="ARBA" id="ARBA00004328"/>
    </source>
</evidence>
<evidence type="ECO:0000256" key="2">
    <source>
        <dbReference type="ARBA" id="ARBA00006131"/>
    </source>
</evidence>
<feature type="region of interest" description="Disordered" evidence="7">
    <location>
        <begin position="23"/>
        <end position="59"/>
    </location>
</feature>
<keyword evidence="4 6" id="KW-0167">Capsid protein</keyword>
<keyword evidence="5 6" id="KW-0946">Virion</keyword>
<evidence type="ECO:0000256" key="5">
    <source>
        <dbReference type="ARBA" id="ARBA00022844"/>
    </source>
</evidence>
<comment type="function">
    <text evidence="6">Self-assembles to form an icosahedral capsid.</text>
</comment>
<comment type="subcellular location">
    <subcellularLocation>
        <location evidence="1 6">Virion</location>
    </subcellularLocation>
</comment>
<evidence type="ECO:0000256" key="3">
    <source>
        <dbReference type="ARBA" id="ARBA00022431"/>
    </source>
</evidence>
<name>A0AAU7STC3_9VIRU</name>
<dbReference type="Pfam" id="PF02956">
    <property type="entry name" value="TT_ORF1"/>
    <property type="match status" value="1"/>
</dbReference>
<proteinExistence type="inferred from homology"/>
<feature type="region of interest" description="Disordered" evidence="7">
    <location>
        <begin position="569"/>
        <end position="594"/>
    </location>
</feature>
<protein>
    <recommendedName>
        <fullName evidence="6">Capsid protein</fullName>
    </recommendedName>
</protein>
<evidence type="ECO:0000256" key="6">
    <source>
        <dbReference type="RuleBase" id="RU361230"/>
    </source>
</evidence>
<keyword evidence="3 6" id="KW-1140">T=1 icosahedral capsid protein</keyword>
<accession>A0AAU7STC3</accession>
<organism evidence="8">
    <name type="scientific">Gammatorquevirus homidi8</name>
    <dbReference type="NCBI Taxonomy" id="3048393"/>
    <lineage>
        <taxon>Viruses</taxon>
        <taxon>Monodnaviria</taxon>
        <taxon>Shotokuvirae</taxon>
        <taxon>Commensaviricota</taxon>
        <taxon>Cardeaviricetes</taxon>
        <taxon>Sanitavirales</taxon>
        <taxon>Anelloviridae</taxon>
        <taxon>Gammatorquevirus</taxon>
    </lineage>
</organism>
<evidence type="ECO:0000256" key="7">
    <source>
        <dbReference type="SAM" id="MobiDB-lite"/>
    </source>
</evidence>
<reference evidence="8" key="1">
    <citation type="submission" date="2024-05" db="EMBL/GenBank/DDBJ databases">
        <authorList>
            <person name="Laubscher F."/>
            <person name="Chudzinski V."/>
            <person name="Cordey S."/>
            <person name="Hosszu-Fellous K."/>
            <person name="Kaiser L."/>
        </authorList>
    </citation>
    <scope>NUCLEOTIDE SEQUENCE</scope>
    <source>
        <strain evidence="8">950D1-27</strain>
    </source>
</reference>
<dbReference type="EMBL" id="PP857070">
    <property type="protein sequence ID" value="XBU06617.1"/>
    <property type="molecule type" value="Genomic_DNA"/>
</dbReference>
<evidence type="ECO:0000256" key="4">
    <source>
        <dbReference type="ARBA" id="ARBA00022561"/>
    </source>
</evidence>
<sequence length="662" mass="79196">MPFWWRRRRKPWFGRRRYRRRFQRYQTRRRRRRRPTTRRSRRTTRRRRRRHQKVRRKKKKLILTQWQPDSIKKCKIKGLGCIVAGAYGTNMYCYTNERELYPQPKAPGGGGFGCEVYKLQYLYRQWKAHKNIWTASNDYKDLCRYTGCKIQFFRHADTDFIIRYHRQPPFDITKTTYTDIHPVNMLLSKHHKVVLSRKTRPNAKQTVTVRIKPPKQMINKWFFQEEFTKYDLLQLDAVAANMEYPIYGKNTQNSNLTLYALNIKFYQNHNWQKDISEHAYIPYPTYPTTSETTYTYPQRQGTGTYTFKPTTYYPSIDYTTGFFNWRVLQATSVINSGHTYSEKPVTVIRYNPDKDTGENNIVYVVSITSTTQWRVPTDKDLYIVEKPLWMALHGMWNYILIRKKTPDFFKYHMFVVKSPAIELISKTEQVYFPLIDLNFLQGKLPYDEFITEQQKKLWYPTAYMQVQSLNNLVISGPYTPKYYQLPSSTWNLTYKYTFYFKWGGPTIEDQPVQNPEDQGKYPVPDTLTKAIQISNPLKQHCKAMFRAWDYRRGILTKTAIKRMSEHLPAASIISSDDSEPQQKRKRTTAEIQDPEDQVKEIQECLLSLCEKDSYQEEAQEENLLHLIQQQHQQQQKLKLNLIKLLTDLKCKQRLLQLHTGVH</sequence>
<dbReference type="GO" id="GO:0039615">
    <property type="term" value="C:T=1 icosahedral viral capsid"/>
    <property type="evidence" value="ECO:0007669"/>
    <property type="project" value="UniProtKB-UniRule"/>
</dbReference>
<comment type="similarity">
    <text evidence="2 6">Belongs to the anelloviridae capsid protein family.</text>
</comment>
<evidence type="ECO:0000313" key="8">
    <source>
        <dbReference type="EMBL" id="XBU06617.1"/>
    </source>
</evidence>